<dbReference type="InterPro" id="IPR042221">
    <property type="entry name" value="Leu/Phe-tRNA_Trfase_N"/>
</dbReference>
<dbReference type="Pfam" id="PF03588">
    <property type="entry name" value="Leu_Phe_trans"/>
    <property type="match status" value="1"/>
</dbReference>
<dbReference type="InterPro" id="IPR016181">
    <property type="entry name" value="Acyl_CoA_acyltransferase"/>
</dbReference>
<dbReference type="SUPFAM" id="SSF55729">
    <property type="entry name" value="Acyl-CoA N-acyltransferases (Nat)"/>
    <property type="match status" value="1"/>
</dbReference>
<dbReference type="EC" id="2.3.2.6" evidence="4"/>
<keyword evidence="3 4" id="KW-0012">Acyltransferase</keyword>
<comment type="similarity">
    <text evidence="4">Belongs to the L/F-transferase family.</text>
</comment>
<name>A0ABY0IDD9_9BACT</name>
<comment type="catalytic activity">
    <reaction evidence="4">
        <text>N-terminal L-lysyl-[protein] + L-leucyl-tRNA(Leu) = N-terminal L-leucyl-L-lysyl-[protein] + tRNA(Leu) + H(+)</text>
        <dbReference type="Rhea" id="RHEA:12340"/>
        <dbReference type="Rhea" id="RHEA-COMP:9613"/>
        <dbReference type="Rhea" id="RHEA-COMP:9622"/>
        <dbReference type="Rhea" id="RHEA-COMP:12670"/>
        <dbReference type="Rhea" id="RHEA-COMP:12671"/>
        <dbReference type="ChEBI" id="CHEBI:15378"/>
        <dbReference type="ChEBI" id="CHEBI:65249"/>
        <dbReference type="ChEBI" id="CHEBI:78442"/>
        <dbReference type="ChEBI" id="CHEBI:78494"/>
        <dbReference type="ChEBI" id="CHEBI:133043"/>
        <dbReference type="EC" id="2.3.2.6"/>
    </reaction>
</comment>
<comment type="function">
    <text evidence="4">Functions in the N-end rule pathway of protein degradation where it conjugates Leu, Phe and, less efficiently, Met from aminoacyl-tRNAs to the N-termini of proteins containing an N-terminal arginine or lysine.</text>
</comment>
<keyword evidence="6" id="KW-1185">Reference proteome</keyword>
<organism evidence="5 6">
    <name type="scientific">Halobacteriovorax vibrionivorans</name>
    <dbReference type="NCBI Taxonomy" id="2152716"/>
    <lineage>
        <taxon>Bacteria</taxon>
        <taxon>Pseudomonadati</taxon>
        <taxon>Bdellovibrionota</taxon>
        <taxon>Bacteriovoracia</taxon>
        <taxon>Bacteriovoracales</taxon>
        <taxon>Halobacteriovoraceae</taxon>
        <taxon>Halobacteriovorax</taxon>
    </lineage>
</organism>
<keyword evidence="1 4" id="KW-0963">Cytoplasm</keyword>
<sequence>MPIIEFPPVDIADEQGLLAIGGDLHHDSLLLAYQSGIFPWPISEEYPLAWFSPPQRGVILLENIRFNRSLKKFVKKCNWKISFNQDFLGVIKECQKVHAKSNDGTWITDEIIDGYYNFYHQGLAYSVEVKNENGDLIGGLYGVKIGHFLSGESMFFKETNASKLALLGILSILIEEGIPFLDTQMVTPITESFGATEIPRIDFIKAITPLFNKGTLNLPTTSIKASDIAIKLSF</sequence>
<reference evidence="6" key="1">
    <citation type="journal article" date="2019" name="Int. J. Syst. Evol. Microbiol.">
        <title>Halobacteriovorax valvorus sp. nov., a novel prokaryotic predator isolated from coastal seawater of China.</title>
        <authorList>
            <person name="Chen M.-X."/>
        </authorList>
    </citation>
    <scope>NUCLEOTIDE SEQUENCE [LARGE SCALE GENOMIC DNA]</scope>
    <source>
        <strain evidence="6">BL9</strain>
    </source>
</reference>
<keyword evidence="2 4" id="KW-0808">Transferase</keyword>
<evidence type="ECO:0000313" key="6">
    <source>
        <dbReference type="Proteomes" id="UP000443582"/>
    </source>
</evidence>
<dbReference type="PANTHER" id="PTHR30098">
    <property type="entry name" value="LEUCYL/PHENYLALANYL-TRNA--PROTEIN TRANSFERASE"/>
    <property type="match status" value="1"/>
</dbReference>
<dbReference type="GO" id="GO:0008914">
    <property type="term" value="F:leucyl-tRNA--protein transferase activity"/>
    <property type="evidence" value="ECO:0007669"/>
    <property type="project" value="UniProtKB-EC"/>
</dbReference>
<comment type="catalytic activity">
    <reaction evidence="4">
        <text>L-phenylalanyl-tRNA(Phe) + an N-terminal L-alpha-aminoacyl-[protein] = an N-terminal L-phenylalanyl-L-alpha-aminoacyl-[protein] + tRNA(Phe)</text>
        <dbReference type="Rhea" id="RHEA:43632"/>
        <dbReference type="Rhea" id="RHEA-COMP:9668"/>
        <dbReference type="Rhea" id="RHEA-COMP:9699"/>
        <dbReference type="Rhea" id="RHEA-COMP:10636"/>
        <dbReference type="Rhea" id="RHEA-COMP:10637"/>
        <dbReference type="ChEBI" id="CHEBI:78442"/>
        <dbReference type="ChEBI" id="CHEBI:78531"/>
        <dbReference type="ChEBI" id="CHEBI:78597"/>
        <dbReference type="ChEBI" id="CHEBI:83561"/>
        <dbReference type="EC" id="2.3.2.6"/>
    </reaction>
</comment>
<dbReference type="HAMAP" id="MF_00688">
    <property type="entry name" value="Leu_Phe_trans"/>
    <property type="match status" value="1"/>
</dbReference>
<dbReference type="Proteomes" id="UP000443582">
    <property type="component" value="Unassembled WGS sequence"/>
</dbReference>
<accession>A0ABY0IDD9</accession>
<evidence type="ECO:0000256" key="4">
    <source>
        <dbReference type="HAMAP-Rule" id="MF_00688"/>
    </source>
</evidence>
<evidence type="ECO:0000313" key="5">
    <source>
        <dbReference type="EMBL" id="RZF20978.1"/>
    </source>
</evidence>
<comment type="caution">
    <text evidence="5">The sequence shown here is derived from an EMBL/GenBank/DDBJ whole genome shotgun (WGS) entry which is preliminary data.</text>
</comment>
<dbReference type="InterPro" id="IPR004616">
    <property type="entry name" value="Leu/Phe-tRNA_Trfase"/>
</dbReference>
<gene>
    <name evidence="4" type="primary">aat</name>
    <name evidence="5" type="ORF">DAY19_13415</name>
</gene>
<evidence type="ECO:0000256" key="1">
    <source>
        <dbReference type="ARBA" id="ARBA00022490"/>
    </source>
</evidence>
<dbReference type="RefSeq" id="WP_115363323.1">
    <property type="nucleotide sequence ID" value="NZ_QDKL01000003.1"/>
</dbReference>
<dbReference type="PANTHER" id="PTHR30098:SF2">
    <property type="entry name" value="LEUCYL_PHENYLALANYL-TRNA--PROTEIN TRANSFERASE"/>
    <property type="match status" value="1"/>
</dbReference>
<dbReference type="Gene3D" id="3.40.630.70">
    <property type="entry name" value="Leucyl/phenylalanyl-tRNA-protein transferase, C-terminal domain"/>
    <property type="match status" value="1"/>
</dbReference>
<evidence type="ECO:0000256" key="2">
    <source>
        <dbReference type="ARBA" id="ARBA00022679"/>
    </source>
</evidence>
<dbReference type="InterPro" id="IPR042203">
    <property type="entry name" value="Leu/Phe-tRNA_Trfase_C"/>
</dbReference>
<protein>
    <recommendedName>
        <fullName evidence="4">Leucyl/phenylalanyl-tRNA--protein transferase</fullName>
        <ecNumber evidence="4">2.3.2.6</ecNumber>
    </recommendedName>
    <alternativeName>
        <fullName evidence="4">L/F-transferase</fullName>
    </alternativeName>
    <alternativeName>
        <fullName evidence="4">Leucyltransferase</fullName>
    </alternativeName>
    <alternativeName>
        <fullName evidence="4">Phenyalanyltransferase</fullName>
    </alternativeName>
</protein>
<dbReference type="EMBL" id="QDKL01000003">
    <property type="protein sequence ID" value="RZF20978.1"/>
    <property type="molecule type" value="Genomic_DNA"/>
</dbReference>
<dbReference type="NCBIfam" id="TIGR00667">
    <property type="entry name" value="aat"/>
    <property type="match status" value="1"/>
</dbReference>
<comment type="catalytic activity">
    <reaction evidence="4">
        <text>N-terminal L-arginyl-[protein] + L-leucyl-tRNA(Leu) = N-terminal L-leucyl-L-arginyl-[protein] + tRNA(Leu) + H(+)</text>
        <dbReference type="Rhea" id="RHEA:50416"/>
        <dbReference type="Rhea" id="RHEA-COMP:9613"/>
        <dbReference type="Rhea" id="RHEA-COMP:9622"/>
        <dbReference type="Rhea" id="RHEA-COMP:12672"/>
        <dbReference type="Rhea" id="RHEA-COMP:12673"/>
        <dbReference type="ChEBI" id="CHEBI:15378"/>
        <dbReference type="ChEBI" id="CHEBI:64719"/>
        <dbReference type="ChEBI" id="CHEBI:78442"/>
        <dbReference type="ChEBI" id="CHEBI:78494"/>
        <dbReference type="ChEBI" id="CHEBI:133044"/>
        <dbReference type="EC" id="2.3.2.6"/>
    </reaction>
</comment>
<comment type="subcellular location">
    <subcellularLocation>
        <location evidence="4">Cytoplasm</location>
    </subcellularLocation>
</comment>
<dbReference type="Gene3D" id="3.30.70.3550">
    <property type="entry name" value="Leucyl/phenylalanyl-tRNA-protein transferase, N-terminal domain"/>
    <property type="match status" value="1"/>
</dbReference>
<evidence type="ECO:0000256" key="3">
    <source>
        <dbReference type="ARBA" id="ARBA00023315"/>
    </source>
</evidence>
<proteinExistence type="inferred from homology"/>